<dbReference type="Proteomes" id="UP000007832">
    <property type="component" value="Unassembled WGS sequence"/>
</dbReference>
<evidence type="ECO:0000313" key="2">
    <source>
        <dbReference type="Proteomes" id="UP000007832"/>
    </source>
</evidence>
<protein>
    <submittedName>
        <fullName evidence="1">Uncharacterized protein</fullName>
    </submittedName>
</protein>
<accession>F9NTR8</accession>
<organism evidence="1 2">
    <name type="scientific">[Propionibacterium] namnetense SK182B-JCVI</name>
    <dbReference type="NCBI Taxonomy" id="1051006"/>
    <lineage>
        <taxon>Bacteria</taxon>
        <taxon>Bacillati</taxon>
        <taxon>Actinomycetota</taxon>
        <taxon>Actinomycetes</taxon>
        <taxon>Propionibacteriales</taxon>
        <taxon>Propionibacteriaceae</taxon>
        <taxon>Cutibacterium</taxon>
    </lineage>
</organism>
<name>F9NTR8_9ACTN</name>
<dbReference type="EMBL" id="AFUN01000007">
    <property type="protein sequence ID" value="EGR97732.1"/>
    <property type="molecule type" value="Genomic_DNA"/>
</dbReference>
<gene>
    <name evidence="1" type="ORF">HMPREF1162_0443</name>
</gene>
<comment type="caution">
    <text evidence="1">The sequence shown here is derived from an EMBL/GenBank/DDBJ whole genome shotgun (WGS) entry which is preliminary data.</text>
</comment>
<proteinExistence type="predicted"/>
<sequence length="41" mass="4585">MARRCLVVRRRFSTMITSLPGVKLGQMYRSGLRISQLSSAG</sequence>
<dbReference type="AlphaFoldDB" id="F9NTR8"/>
<evidence type="ECO:0000313" key="1">
    <source>
        <dbReference type="EMBL" id="EGR97732.1"/>
    </source>
</evidence>
<reference evidence="1 2" key="1">
    <citation type="submission" date="2011-07" db="EMBL/GenBank/DDBJ databases">
        <title>Genome Sequence of Propionibacterium acnes SK182B-JCVI.</title>
        <authorList>
            <person name="Durkin A.S."/>
            <person name="Madupu R."/>
            <person name="Hostetler J."/>
            <person name="Radune D."/>
            <person name="Torralba M."/>
            <person name="Methe B."/>
            <person name="Sutton G."/>
            <person name="Strausberg R.L."/>
            <person name="Nelson K.E."/>
        </authorList>
    </citation>
    <scope>NUCLEOTIDE SEQUENCE [LARGE SCALE GENOMIC DNA]</scope>
    <source>
        <strain evidence="1 2">SK182B-JCVI</strain>
    </source>
</reference>
<dbReference type="PATRIC" id="fig|1051006.4.peg.560"/>